<proteinExistence type="predicted"/>
<organism evidence="1 2">
    <name type="scientific">Pseudolycoriella hygida</name>
    <dbReference type="NCBI Taxonomy" id="35572"/>
    <lineage>
        <taxon>Eukaryota</taxon>
        <taxon>Metazoa</taxon>
        <taxon>Ecdysozoa</taxon>
        <taxon>Arthropoda</taxon>
        <taxon>Hexapoda</taxon>
        <taxon>Insecta</taxon>
        <taxon>Pterygota</taxon>
        <taxon>Neoptera</taxon>
        <taxon>Endopterygota</taxon>
        <taxon>Diptera</taxon>
        <taxon>Nematocera</taxon>
        <taxon>Sciaroidea</taxon>
        <taxon>Sciaridae</taxon>
        <taxon>Pseudolycoriella</taxon>
    </lineage>
</organism>
<evidence type="ECO:0000313" key="2">
    <source>
        <dbReference type="Proteomes" id="UP001151699"/>
    </source>
</evidence>
<comment type="caution">
    <text evidence="1">The sequence shown here is derived from an EMBL/GenBank/DDBJ whole genome shotgun (WGS) entry which is preliminary data.</text>
</comment>
<reference evidence="1" key="1">
    <citation type="submission" date="2022-07" db="EMBL/GenBank/DDBJ databases">
        <authorList>
            <person name="Trinca V."/>
            <person name="Uliana J.V.C."/>
            <person name="Torres T.T."/>
            <person name="Ward R.J."/>
            <person name="Monesi N."/>
        </authorList>
    </citation>
    <scope>NUCLEOTIDE SEQUENCE</scope>
    <source>
        <strain evidence="1">HSMRA1968</strain>
        <tissue evidence="1">Whole embryos</tissue>
    </source>
</reference>
<dbReference type="AlphaFoldDB" id="A0A9Q0MY57"/>
<accession>A0A9Q0MY57</accession>
<name>A0A9Q0MY57_9DIPT</name>
<keyword evidence="2" id="KW-1185">Reference proteome</keyword>
<protein>
    <submittedName>
        <fullName evidence="1">Uncharacterized protein</fullName>
    </submittedName>
</protein>
<sequence>MASLNFCIKAKYVLNVNFEINHLYYTVGYDNAAIEKVTCFSAELQYSTEILCSDKTFAFDFIGFIEILSEFEDEHVRRIKTLWIDRYVVDEMQKVIEEAHGMNLKINRENEKHEVDYLQLTLRRNPEIENIVDIRWSQKVYSRKDNEEVWKKAISDKELQVKSMDAWLELVKTFYMDHICGDKVISKEFSARDHYSRYSSFSINCWDSSDNQLGVSLHTSK</sequence>
<dbReference type="EMBL" id="WJQU01000003">
    <property type="protein sequence ID" value="KAJ6639454.1"/>
    <property type="molecule type" value="Genomic_DNA"/>
</dbReference>
<dbReference type="Proteomes" id="UP001151699">
    <property type="component" value="Chromosome X"/>
</dbReference>
<gene>
    <name evidence="1" type="ORF">Bhyg_12199</name>
</gene>
<evidence type="ECO:0000313" key="1">
    <source>
        <dbReference type="EMBL" id="KAJ6639454.1"/>
    </source>
</evidence>